<dbReference type="InterPro" id="IPR002869">
    <property type="entry name" value="Pyrv_flavodox_OxRed_cen"/>
</dbReference>
<dbReference type="InterPro" id="IPR017896">
    <property type="entry name" value="4Fe4S_Fe-S-bd"/>
</dbReference>
<organism evidence="14 15">
    <name type="scientific">Dethiosulfatibacter aminovorans DSM 17477</name>
    <dbReference type="NCBI Taxonomy" id="1121476"/>
    <lineage>
        <taxon>Bacteria</taxon>
        <taxon>Bacillati</taxon>
        <taxon>Bacillota</taxon>
        <taxon>Tissierellia</taxon>
        <taxon>Dethiosulfatibacter</taxon>
    </lineage>
</organism>
<keyword evidence="3 12" id="KW-0004">4Fe-4S</keyword>
<feature type="binding site" evidence="10">
    <location>
        <position position="842"/>
    </location>
    <ligand>
        <name>thiamine diphosphate</name>
        <dbReference type="ChEBI" id="CHEBI:58937"/>
    </ligand>
</feature>
<keyword evidence="15" id="KW-1185">Reference proteome</keyword>
<dbReference type="InterPro" id="IPR019752">
    <property type="entry name" value="Pyrv/ketoisovalerate_OxRed_cat"/>
</dbReference>
<dbReference type="SMART" id="SM00890">
    <property type="entry name" value="EKR"/>
    <property type="match status" value="1"/>
</dbReference>
<evidence type="ECO:0000256" key="9">
    <source>
        <dbReference type="PIRNR" id="PIRNR000159"/>
    </source>
</evidence>
<feature type="binding site" evidence="12">
    <location>
        <position position="693"/>
    </location>
    <ligand>
        <name>[4Fe-4S] cluster</name>
        <dbReference type="ChEBI" id="CHEBI:49883"/>
        <label>1</label>
    </ligand>
</feature>
<dbReference type="InterPro" id="IPR017900">
    <property type="entry name" value="4Fe4S_Fe_S_CS"/>
</dbReference>
<dbReference type="FunFam" id="3.40.50.920:FF:000007">
    <property type="entry name" value="Pyruvate:ferredoxin (Flavodoxin) oxidoreductase"/>
    <property type="match status" value="1"/>
</dbReference>
<feature type="binding site" evidence="10">
    <location>
        <begin position="995"/>
        <end position="1000"/>
    </location>
    <ligand>
        <name>thiamine diphosphate</name>
        <dbReference type="ChEBI" id="CHEBI:58937"/>
    </ligand>
</feature>
<dbReference type="SUPFAM" id="SSF53323">
    <property type="entry name" value="Pyruvate-ferredoxin oxidoreductase, PFOR, domain III"/>
    <property type="match status" value="1"/>
</dbReference>
<comment type="similarity">
    <text evidence="1 9">Belongs to the pyruvate:ferredoxin/flavodoxin oxidoreductase family.</text>
</comment>
<feature type="binding site" evidence="10">
    <location>
        <begin position="966"/>
        <end position="969"/>
    </location>
    <ligand>
        <name>thiamine diphosphate</name>
        <dbReference type="ChEBI" id="CHEBI:58937"/>
    </ligand>
</feature>
<feature type="site" description="Important for catalytic activity" evidence="11">
    <location>
        <position position="33"/>
    </location>
</feature>
<feature type="binding site" evidence="12">
    <location>
        <position position="750"/>
    </location>
    <ligand>
        <name>[4Fe-4S] cluster</name>
        <dbReference type="ChEBI" id="CHEBI:49883"/>
        <label>2</label>
    </ligand>
</feature>
<feature type="domain" description="4Fe-4S ferredoxin-type" evidence="13">
    <location>
        <begin position="738"/>
        <end position="767"/>
    </location>
</feature>
<dbReference type="Gene3D" id="3.30.70.20">
    <property type="match status" value="1"/>
</dbReference>
<proteinExistence type="inferred from homology"/>
<feature type="site" description="Important for catalytic activity" evidence="11">
    <location>
        <position position="1000"/>
    </location>
</feature>
<evidence type="ECO:0000256" key="1">
    <source>
        <dbReference type="ARBA" id="ARBA00009032"/>
    </source>
</evidence>
<reference evidence="14 15" key="1">
    <citation type="submission" date="2016-11" db="EMBL/GenBank/DDBJ databases">
        <authorList>
            <person name="Jaros S."/>
            <person name="Januszkiewicz K."/>
            <person name="Wedrychowicz H."/>
        </authorList>
    </citation>
    <scope>NUCLEOTIDE SEQUENCE [LARGE SCALE GENOMIC DNA]</scope>
    <source>
        <strain evidence="14 15">DSM 17477</strain>
    </source>
</reference>
<feature type="binding site" evidence="12">
    <location>
        <position position="753"/>
    </location>
    <ligand>
        <name>[4Fe-4S] cluster</name>
        <dbReference type="ChEBI" id="CHEBI:49883"/>
        <label>2</label>
    </ligand>
</feature>
<protein>
    <submittedName>
        <fullName evidence="14">Pyruvate-ferredoxin/flavodoxin oxidoreductase</fullName>
    </submittedName>
</protein>
<feature type="site" description="Important for catalytic activity" evidence="11">
    <location>
        <position position="66"/>
    </location>
</feature>
<dbReference type="Gene3D" id="3.40.50.970">
    <property type="match status" value="2"/>
</dbReference>
<evidence type="ECO:0000256" key="8">
    <source>
        <dbReference type="ARBA" id="ARBA00023014"/>
    </source>
</evidence>
<dbReference type="InterPro" id="IPR033412">
    <property type="entry name" value="PFOR_II"/>
</dbReference>
<dbReference type="InterPro" id="IPR037112">
    <property type="entry name" value="Pyrv-flavodox_OxR_EKR_sf"/>
</dbReference>
<evidence type="ECO:0000256" key="12">
    <source>
        <dbReference type="PIRSR" id="PIRSR000159-50"/>
    </source>
</evidence>
<dbReference type="AlphaFoldDB" id="A0A1M6IT75"/>
<dbReference type="Gene3D" id="3.40.920.10">
    <property type="entry name" value="Pyruvate-ferredoxin oxidoreductase, PFOR, domain III"/>
    <property type="match status" value="1"/>
</dbReference>
<feature type="binding site" evidence="12">
    <location>
        <position position="814"/>
    </location>
    <ligand>
        <name>[4Fe-4S] cluster</name>
        <dbReference type="ChEBI" id="CHEBI:49883"/>
        <label>3</label>
    </ligand>
</feature>
<dbReference type="InterPro" id="IPR050722">
    <property type="entry name" value="Pyruvate:ferred/Flavod_OxRd"/>
</dbReference>
<dbReference type="PROSITE" id="PS00198">
    <property type="entry name" value="4FE4S_FER_1"/>
    <property type="match status" value="1"/>
</dbReference>
<evidence type="ECO:0000313" key="14">
    <source>
        <dbReference type="EMBL" id="SHJ37597.1"/>
    </source>
</evidence>
<dbReference type="Pfam" id="PF10371">
    <property type="entry name" value="EKR"/>
    <property type="match status" value="1"/>
</dbReference>
<dbReference type="InterPro" id="IPR002880">
    <property type="entry name" value="Pyrv_Fd/Flavodoxin_OxRdtase_N"/>
</dbReference>
<comment type="cofactor">
    <cofactor evidence="12">
        <name>[4Fe-4S] cluster</name>
        <dbReference type="ChEBI" id="CHEBI:49883"/>
    </cofactor>
    <text evidence="12">Binds 3 [4Fe-4S] clusters per subunit.</text>
</comment>
<sequence>MKKQLRKVTMDGNTAAAYASYAFTEVATIYPITPSSQMAELVDEWSANGVKNIFGETVEVRELQAEGGAAGALHGALQGGALCSTYTASQGLMLMLPNMYKIAGELLPGVFHVSSRAVASNALSIFGDHQDVMSCRQTGFAQLASGSVQEAFHMACVSHLAAIKSRIPFLHFFDGFRTSHEYQKIEVLEYDDLKELVDFDMVKSFRENALNPDHPAIRGTAQNPDIYFQTRESVNKFYDAIPGIVEKYMNDINDLCGTDYKLFNYYGADDAEDVIVSMGSSTGVVKETIDYMNARGEKFGLLEVHLYRPFAADYFLKELPESVKRICVLDRTKEPGAMGEPLYLDIRNVFADIENSPLVIGGRYGLGSKDFTPYDVMAVYENLRSEEAKNNFTVSINDDVTGLSLPKYEKQFSSTPEENFSFKFWGLGADGTVGANKSAVKIIGNHTDYNAQAYFAYDSKKSGGVTISHLRMGPKPIKGSYLISSANFIACHNQSYVDKYDLIGDLKEGGTFLLNTIWTADELEEMLPGSLKRRIAEKKAKFYTLNAVDIAREVGLGGRINMIMQAGFFKLSGVLPADDAVKYLKEEVEKSYGHKGQSIVDMNNAAIDKGVQMINEIDVPASWINAELETTEHPEDMPDFVKNVMKKIARQEGNELPVSTFNGREDGSFPDSITKWEKRGIAIDVPSWNKDKCIQCNQCSYVCSHAVIRPTLVSDLEAKNAPDCYEMMDAKGYEGMKYHLALSGMDCTGCGVCVKACPVDALEMVTFEPMKEAMNTNWDYTEKNVSPKEISDKQKYTVKGSQFLKPYVEFSGACAGCGETPYVKLMTQLFGDRMMIANSAGCTHIWGGSPEVPYTTNTKGHGPSWGCSLFEDTAEYGYGMFLGNSAVRKRLRSKALEAVSELPDGELKDALSDWEVHFDVSEDTRERAERVIEVLKSTEDIKSEAVKEIANRTDYLVKPSQWIIGGDGWAYDIGYGGLDHVLASGENVNVIVVDTEVYSNTGGQSSKATPTAAVAQFAASGKKTKKKDLGMMAMSYGYVYVAQISMGANRNQTLKAIKEAEAYDGPSLIIAYAPCVNHGIKGGMSNSQIRGDEAVKSGYWHLYRFNPELKEIGQNPFMLDSKAPTESFREFLMNEVRYTSLAKKFPETAEELFAKAEQDANERYEAYERLANREYPAKIESIS</sequence>
<dbReference type="CDD" id="cd03377">
    <property type="entry name" value="TPP_PFOR_PNO"/>
    <property type="match status" value="1"/>
</dbReference>
<keyword evidence="7 12" id="KW-0408">Iron</keyword>
<dbReference type="SUPFAM" id="SSF52922">
    <property type="entry name" value="TK C-terminal domain-like"/>
    <property type="match status" value="1"/>
</dbReference>
<dbReference type="InterPro" id="IPR009014">
    <property type="entry name" value="Transketo_C/PFOR_II"/>
</dbReference>
<evidence type="ECO:0000256" key="11">
    <source>
        <dbReference type="PIRSR" id="PIRSR000159-2"/>
    </source>
</evidence>
<feature type="binding site" evidence="10">
    <location>
        <position position="116"/>
    </location>
    <ligand>
        <name>pyruvate</name>
        <dbReference type="ChEBI" id="CHEBI:15361"/>
    </ligand>
</feature>
<dbReference type="PROSITE" id="PS51379">
    <property type="entry name" value="4FE4S_FER_2"/>
    <property type="match status" value="2"/>
</dbReference>
<dbReference type="PIRSF" id="PIRSF000159">
    <property type="entry name" value="NifJ"/>
    <property type="match status" value="1"/>
</dbReference>
<dbReference type="PANTHER" id="PTHR32154:SF0">
    <property type="entry name" value="PYRUVATE-FLAVODOXIN OXIDOREDUCTASE-RELATED"/>
    <property type="match status" value="1"/>
</dbReference>
<dbReference type="SUPFAM" id="SSF54862">
    <property type="entry name" value="4Fe-4S ferredoxins"/>
    <property type="match status" value="1"/>
</dbReference>
<dbReference type="EMBL" id="FQZL01000018">
    <property type="protein sequence ID" value="SHJ37597.1"/>
    <property type="molecule type" value="Genomic_DNA"/>
</dbReference>
<dbReference type="GO" id="GO:0030976">
    <property type="term" value="F:thiamine pyrophosphate binding"/>
    <property type="evidence" value="ECO:0007669"/>
    <property type="project" value="InterPro"/>
</dbReference>
<feature type="binding site" evidence="10">
    <location>
        <position position="819"/>
    </location>
    <ligand>
        <name>thiamine diphosphate</name>
        <dbReference type="ChEBI" id="CHEBI:58937"/>
    </ligand>
</feature>
<dbReference type="FunFam" id="3.40.920.10:FF:000001">
    <property type="entry name" value="Pyruvate:ferredoxin (Flavodoxin) oxidoreductase"/>
    <property type="match status" value="1"/>
</dbReference>
<dbReference type="InterPro" id="IPR029061">
    <property type="entry name" value="THDP-binding"/>
</dbReference>
<evidence type="ECO:0000259" key="13">
    <source>
        <dbReference type="PROSITE" id="PS51379"/>
    </source>
</evidence>
<feature type="binding site" evidence="12">
    <location>
        <position position="696"/>
    </location>
    <ligand>
        <name>[4Fe-4S] cluster</name>
        <dbReference type="ChEBI" id="CHEBI:49883"/>
        <label>1</label>
    </ligand>
</feature>
<feature type="binding site" evidence="12">
    <location>
        <position position="1075"/>
    </location>
    <ligand>
        <name>[4Fe-4S] cluster</name>
        <dbReference type="ChEBI" id="CHEBI:49883"/>
        <label>3</label>
    </ligand>
</feature>
<feature type="binding site" evidence="12">
    <location>
        <position position="757"/>
    </location>
    <ligand>
        <name>[4Fe-4S] cluster</name>
        <dbReference type="ChEBI" id="CHEBI:49883"/>
        <label>1</label>
    </ligand>
</feature>
<feature type="binding site" evidence="10">
    <location>
        <position position="33"/>
    </location>
    <ligand>
        <name>pyruvate</name>
        <dbReference type="ChEBI" id="CHEBI:15361"/>
    </ligand>
</feature>
<evidence type="ECO:0000313" key="15">
    <source>
        <dbReference type="Proteomes" id="UP000184052"/>
    </source>
</evidence>
<dbReference type="GO" id="GO:0022900">
    <property type="term" value="P:electron transport chain"/>
    <property type="evidence" value="ECO:0007669"/>
    <property type="project" value="InterPro"/>
</dbReference>
<evidence type="ECO:0000256" key="5">
    <source>
        <dbReference type="ARBA" id="ARBA00022982"/>
    </source>
</evidence>
<dbReference type="SUPFAM" id="SSF52518">
    <property type="entry name" value="Thiamin diphosphate-binding fold (THDP-binding)"/>
    <property type="match status" value="2"/>
</dbReference>
<dbReference type="OrthoDB" id="9794954at2"/>
<feature type="binding site" evidence="12">
    <location>
        <position position="817"/>
    </location>
    <ligand>
        <name>[4Fe-4S] cluster</name>
        <dbReference type="ChEBI" id="CHEBI:49883"/>
        <label>3</label>
    </ligand>
</feature>
<keyword evidence="5 9" id="KW-0249">Electron transport</keyword>
<evidence type="ECO:0000256" key="10">
    <source>
        <dbReference type="PIRSR" id="PIRSR000159-1"/>
    </source>
</evidence>
<dbReference type="Gene3D" id="3.40.50.920">
    <property type="match status" value="1"/>
</dbReference>
<feature type="binding site" evidence="10">
    <location>
        <position position="66"/>
    </location>
    <ligand>
        <name>thiamine diphosphate</name>
        <dbReference type="ChEBI" id="CHEBI:58937"/>
    </ligand>
</feature>
<feature type="binding site" evidence="12">
    <location>
        <position position="703"/>
    </location>
    <ligand>
        <name>[4Fe-4S] cluster</name>
        <dbReference type="ChEBI" id="CHEBI:49883"/>
        <label>2</label>
    </ligand>
</feature>
<keyword evidence="14" id="KW-0670">Pyruvate</keyword>
<dbReference type="Pfam" id="PF12838">
    <property type="entry name" value="Fer4_7"/>
    <property type="match status" value="1"/>
</dbReference>
<dbReference type="InterPro" id="IPR011895">
    <property type="entry name" value="Pyrv_flavodox_OxRed"/>
</dbReference>
<dbReference type="GO" id="GO:0006979">
    <property type="term" value="P:response to oxidative stress"/>
    <property type="evidence" value="ECO:0007669"/>
    <property type="project" value="TreeGrafter"/>
</dbReference>
<dbReference type="Pfam" id="PF17147">
    <property type="entry name" value="PFOR_II"/>
    <property type="match status" value="1"/>
</dbReference>
<dbReference type="Pfam" id="PF01558">
    <property type="entry name" value="POR"/>
    <property type="match status" value="1"/>
</dbReference>
<keyword evidence="8 12" id="KW-0411">Iron-sulfur</keyword>
<keyword evidence="6 9" id="KW-0560">Oxidoreductase</keyword>
<feature type="binding site" evidence="12">
    <location>
        <position position="842"/>
    </location>
    <ligand>
        <name>[4Fe-4S] cluster</name>
        <dbReference type="ChEBI" id="CHEBI:49883"/>
        <label>3</label>
    </ligand>
</feature>
<dbReference type="PANTHER" id="PTHR32154">
    <property type="entry name" value="PYRUVATE-FLAVODOXIN OXIDOREDUCTASE-RELATED"/>
    <property type="match status" value="1"/>
</dbReference>
<feature type="site" description="Important for catalytic activity" evidence="11">
    <location>
        <position position="116"/>
    </location>
</feature>
<dbReference type="NCBIfam" id="TIGR02176">
    <property type="entry name" value="pyruv_ox_red"/>
    <property type="match status" value="1"/>
</dbReference>
<dbReference type="Pfam" id="PF01855">
    <property type="entry name" value="POR_N"/>
    <property type="match status" value="1"/>
</dbReference>
<dbReference type="InterPro" id="IPR011766">
    <property type="entry name" value="TPP_enzyme_TPP-bd"/>
</dbReference>
<dbReference type="GO" id="GO:0005506">
    <property type="term" value="F:iron ion binding"/>
    <property type="evidence" value="ECO:0007669"/>
    <property type="project" value="InterPro"/>
</dbReference>
<dbReference type="GO" id="GO:0016903">
    <property type="term" value="F:oxidoreductase activity, acting on the aldehyde or oxo group of donors"/>
    <property type="evidence" value="ECO:0007669"/>
    <property type="project" value="InterPro"/>
</dbReference>
<evidence type="ECO:0000256" key="7">
    <source>
        <dbReference type="ARBA" id="ARBA00023004"/>
    </source>
</evidence>
<dbReference type="InterPro" id="IPR019456">
    <property type="entry name" value="Pyrv-flavodox_OxRtase_EKR"/>
</dbReference>
<dbReference type="Proteomes" id="UP000184052">
    <property type="component" value="Unassembled WGS sequence"/>
</dbReference>
<dbReference type="FunFam" id="3.40.50.970:FF:000041">
    <property type="entry name" value="Pyruvate:ferredoxin (Flavodoxin) oxidoreductase"/>
    <property type="match status" value="1"/>
</dbReference>
<dbReference type="CDD" id="cd07034">
    <property type="entry name" value="TPP_PYR_PFOR_IOR-alpha_like"/>
    <property type="match status" value="1"/>
</dbReference>
<name>A0A1M6IT75_9FIRM</name>
<dbReference type="Pfam" id="PF02775">
    <property type="entry name" value="TPP_enzyme_C"/>
    <property type="match status" value="1"/>
</dbReference>
<evidence type="ECO:0000256" key="3">
    <source>
        <dbReference type="ARBA" id="ARBA00022485"/>
    </source>
</evidence>
<feature type="domain" description="4Fe-4S ferredoxin-type" evidence="13">
    <location>
        <begin position="684"/>
        <end position="713"/>
    </location>
</feature>
<dbReference type="FunFam" id="3.40.50.970:FF:000012">
    <property type="entry name" value="Pyruvate:ferredoxin (Flavodoxin) oxidoreductase"/>
    <property type="match status" value="1"/>
</dbReference>
<keyword evidence="4 12" id="KW-0479">Metal-binding</keyword>
<gene>
    <name evidence="14" type="ORF">SAMN02745751_02424</name>
</gene>
<keyword evidence="2 9" id="KW-0813">Transport</keyword>
<evidence type="ECO:0000256" key="4">
    <source>
        <dbReference type="ARBA" id="ARBA00022723"/>
    </source>
</evidence>
<accession>A0A1M6IT75</accession>
<evidence type="ECO:0000256" key="2">
    <source>
        <dbReference type="ARBA" id="ARBA00022448"/>
    </source>
</evidence>
<dbReference type="GO" id="GO:0051539">
    <property type="term" value="F:4 iron, 4 sulfur cluster binding"/>
    <property type="evidence" value="ECO:0007669"/>
    <property type="project" value="UniProtKB-KW"/>
</dbReference>
<dbReference type="RefSeq" id="WP_073049843.1">
    <property type="nucleotide sequence ID" value="NZ_FQZL01000018.1"/>
</dbReference>
<feature type="binding site" evidence="12">
    <location>
        <position position="747"/>
    </location>
    <ligand>
        <name>[4Fe-4S] cluster</name>
        <dbReference type="ChEBI" id="CHEBI:49883"/>
        <label>2</label>
    </ligand>
</feature>
<evidence type="ECO:0000256" key="6">
    <source>
        <dbReference type="ARBA" id="ARBA00023002"/>
    </source>
</evidence>
<dbReference type="Gene3D" id="4.10.780.10">
    <property type="entry name" value="Pyruvate-flavodoxin oxidoreductase, EKR domain"/>
    <property type="match status" value="1"/>
</dbReference>
<dbReference type="STRING" id="1121476.SAMN02745751_02424"/>
<feature type="binding site" evidence="12">
    <location>
        <position position="699"/>
    </location>
    <ligand>
        <name>[4Fe-4S] cluster</name>
        <dbReference type="ChEBI" id="CHEBI:49883"/>
        <label>1</label>
    </ligand>
</feature>